<keyword evidence="5" id="KW-1185">Reference proteome</keyword>
<dbReference type="InterPro" id="IPR002048">
    <property type="entry name" value="EF_hand_dom"/>
</dbReference>
<sequence length="192" mass="21970">MASNKYVRYKKVMQSLCPSEVDMYRDAFNFFDKSKKGYLVADDFERALTTINSITETPTSREDAESLVREYDVNGDGKITFEELVVSIVKRKETKDKDSELQKLFQNFDSDGDGALNKGELIALLGSIQEKVSATDIDEILADFDENETGLMQYNAGFEESILQEIGRVQRVYFARTIKRETKQKTLHPHLL</sequence>
<dbReference type="Proteomes" id="UP000005408">
    <property type="component" value="Unassembled WGS sequence"/>
</dbReference>
<evidence type="ECO:0000313" key="5">
    <source>
        <dbReference type="Proteomes" id="UP000005408"/>
    </source>
</evidence>
<dbReference type="GO" id="GO:0005509">
    <property type="term" value="F:calcium ion binding"/>
    <property type="evidence" value="ECO:0007669"/>
    <property type="project" value="InterPro"/>
</dbReference>
<protein>
    <recommendedName>
        <fullName evidence="3">EF-hand domain-containing protein</fullName>
    </recommendedName>
</protein>
<dbReference type="AlphaFoldDB" id="A0A8W8IAV6"/>
<dbReference type="PROSITE" id="PS00018">
    <property type="entry name" value="EF_HAND_1"/>
    <property type="match status" value="2"/>
</dbReference>
<feature type="domain" description="EF-hand" evidence="3">
    <location>
        <begin position="59"/>
        <end position="94"/>
    </location>
</feature>
<evidence type="ECO:0000256" key="2">
    <source>
        <dbReference type="ARBA" id="ARBA00022837"/>
    </source>
</evidence>
<dbReference type="InterPro" id="IPR050145">
    <property type="entry name" value="Centrin_CML-like"/>
</dbReference>
<dbReference type="PRINTS" id="PR00450">
    <property type="entry name" value="RECOVERIN"/>
</dbReference>
<dbReference type="CDD" id="cd00051">
    <property type="entry name" value="EFh"/>
    <property type="match status" value="1"/>
</dbReference>
<proteinExistence type="predicted"/>
<dbReference type="Pfam" id="PF13499">
    <property type="entry name" value="EF-hand_7"/>
    <property type="match status" value="2"/>
</dbReference>
<reference evidence="4" key="1">
    <citation type="submission" date="2022-08" db="UniProtKB">
        <authorList>
            <consortium name="EnsemblMetazoa"/>
        </authorList>
    </citation>
    <scope>IDENTIFICATION</scope>
    <source>
        <strain evidence="4">05x7-T-G4-1.051#20</strain>
    </source>
</reference>
<evidence type="ECO:0000259" key="3">
    <source>
        <dbReference type="PROSITE" id="PS50222"/>
    </source>
</evidence>
<dbReference type="InterPro" id="IPR011992">
    <property type="entry name" value="EF-hand-dom_pair"/>
</dbReference>
<keyword evidence="2" id="KW-0106">Calcium</keyword>
<dbReference type="PANTHER" id="PTHR23050">
    <property type="entry name" value="CALCIUM BINDING PROTEIN"/>
    <property type="match status" value="1"/>
</dbReference>
<dbReference type="SMART" id="SM00054">
    <property type="entry name" value="EFh"/>
    <property type="match status" value="3"/>
</dbReference>
<accession>A0A8W8IAV6</accession>
<dbReference type="InterPro" id="IPR018247">
    <property type="entry name" value="EF_Hand_1_Ca_BS"/>
</dbReference>
<organism evidence="4 5">
    <name type="scientific">Magallana gigas</name>
    <name type="common">Pacific oyster</name>
    <name type="synonym">Crassostrea gigas</name>
    <dbReference type="NCBI Taxonomy" id="29159"/>
    <lineage>
        <taxon>Eukaryota</taxon>
        <taxon>Metazoa</taxon>
        <taxon>Spiralia</taxon>
        <taxon>Lophotrochozoa</taxon>
        <taxon>Mollusca</taxon>
        <taxon>Bivalvia</taxon>
        <taxon>Autobranchia</taxon>
        <taxon>Pteriomorphia</taxon>
        <taxon>Ostreida</taxon>
        <taxon>Ostreoidea</taxon>
        <taxon>Ostreidae</taxon>
        <taxon>Magallana</taxon>
    </lineage>
</organism>
<feature type="domain" description="EF-hand" evidence="3">
    <location>
        <begin position="19"/>
        <end position="54"/>
    </location>
</feature>
<name>A0A8W8IAV6_MAGGI</name>
<dbReference type="Gene3D" id="1.10.238.10">
    <property type="entry name" value="EF-hand"/>
    <property type="match status" value="1"/>
</dbReference>
<feature type="domain" description="EF-hand" evidence="3">
    <location>
        <begin position="96"/>
        <end position="131"/>
    </location>
</feature>
<keyword evidence="1" id="KW-0677">Repeat</keyword>
<evidence type="ECO:0000256" key="1">
    <source>
        <dbReference type="ARBA" id="ARBA00022737"/>
    </source>
</evidence>
<evidence type="ECO:0000313" key="4">
    <source>
        <dbReference type="EnsemblMetazoa" id="G13179.2:cds"/>
    </source>
</evidence>
<dbReference type="FunFam" id="1.10.238.10:FF:000178">
    <property type="entry name" value="Calmodulin-2 A"/>
    <property type="match status" value="1"/>
</dbReference>
<dbReference type="GO" id="GO:0043226">
    <property type="term" value="C:organelle"/>
    <property type="evidence" value="ECO:0007669"/>
    <property type="project" value="UniProtKB-ARBA"/>
</dbReference>
<dbReference type="EnsemblMetazoa" id="G13179.2">
    <property type="protein sequence ID" value="G13179.2:cds"/>
    <property type="gene ID" value="G13179"/>
</dbReference>
<dbReference type="SUPFAM" id="SSF47473">
    <property type="entry name" value="EF-hand"/>
    <property type="match status" value="1"/>
</dbReference>
<dbReference type="PROSITE" id="PS50222">
    <property type="entry name" value="EF_HAND_2"/>
    <property type="match status" value="3"/>
</dbReference>